<dbReference type="PANTHER" id="PTHR13814">
    <property type="entry name" value="FETUIN"/>
    <property type="match status" value="1"/>
</dbReference>
<dbReference type="GO" id="GO:0072562">
    <property type="term" value="C:blood microparticle"/>
    <property type="evidence" value="ECO:0007669"/>
    <property type="project" value="TreeGrafter"/>
</dbReference>
<dbReference type="InterPro" id="IPR046350">
    <property type="entry name" value="Cystatin_sf"/>
</dbReference>
<evidence type="ECO:0000313" key="9">
    <source>
        <dbReference type="Ensembl" id="ENSSHAP00000039315.1"/>
    </source>
</evidence>
<evidence type="ECO:0000256" key="5">
    <source>
        <dbReference type="ARBA" id="ARBA00023180"/>
    </source>
</evidence>
<dbReference type="GO" id="GO:0007204">
    <property type="term" value="P:positive regulation of cytosolic calcium ion concentration"/>
    <property type="evidence" value="ECO:0007669"/>
    <property type="project" value="TreeGrafter"/>
</dbReference>
<evidence type="ECO:0000256" key="2">
    <source>
        <dbReference type="ARBA" id="ARBA00022704"/>
    </source>
</evidence>
<dbReference type="GeneTree" id="ENSGT00950000182930"/>
<dbReference type="InterPro" id="IPR000010">
    <property type="entry name" value="Cystatin_dom"/>
</dbReference>
<dbReference type="InterPro" id="IPR050735">
    <property type="entry name" value="Kininogen_Fetuin_HRG"/>
</dbReference>
<dbReference type="Pfam" id="PF00031">
    <property type="entry name" value="Cystatin"/>
    <property type="match status" value="3"/>
</dbReference>
<keyword evidence="1" id="KW-0646">Protease inhibitor</keyword>
<evidence type="ECO:0000256" key="1">
    <source>
        <dbReference type="ARBA" id="ARBA00022690"/>
    </source>
</evidence>
<proteinExistence type="predicted"/>
<evidence type="ECO:0000256" key="3">
    <source>
        <dbReference type="ARBA" id="ARBA00022729"/>
    </source>
</evidence>
<feature type="chain" id="PRO_5029709213" evidence="7">
    <location>
        <begin position="21"/>
        <end position="467"/>
    </location>
</feature>
<dbReference type="GO" id="GO:0030195">
    <property type="term" value="P:negative regulation of blood coagulation"/>
    <property type="evidence" value="ECO:0007669"/>
    <property type="project" value="TreeGrafter"/>
</dbReference>
<dbReference type="GO" id="GO:0004869">
    <property type="term" value="F:cysteine-type endopeptidase inhibitor activity"/>
    <property type="evidence" value="ECO:0007669"/>
    <property type="project" value="UniProtKB-KW"/>
</dbReference>
<evidence type="ECO:0000256" key="7">
    <source>
        <dbReference type="SAM" id="SignalP"/>
    </source>
</evidence>
<reference evidence="9" key="3">
    <citation type="submission" date="2025-09" db="UniProtKB">
        <authorList>
            <consortium name="Ensembl"/>
        </authorList>
    </citation>
    <scope>IDENTIFICATION</scope>
</reference>
<dbReference type="Proteomes" id="UP000007648">
    <property type="component" value="Unassembled WGS sequence"/>
</dbReference>
<feature type="domain" description="Cystatin kininogen-type" evidence="8">
    <location>
        <begin position="150"/>
        <end position="252"/>
    </location>
</feature>
<keyword evidence="4" id="KW-1015">Disulfide bond</keyword>
<dbReference type="GeneID" id="100931404"/>
<dbReference type="PANTHER" id="PTHR13814:SF12">
    <property type="entry name" value="KININOGEN-1"/>
    <property type="match status" value="1"/>
</dbReference>
<feature type="signal peptide" evidence="7">
    <location>
        <begin position="1"/>
        <end position="20"/>
    </location>
</feature>
<dbReference type="Gene3D" id="3.10.450.10">
    <property type="match status" value="3"/>
</dbReference>
<dbReference type="Ensembl" id="ENSSHAT00000052090.1">
    <property type="protein sequence ID" value="ENSSHAP00000039315.1"/>
    <property type="gene ID" value="ENSSHAG00000003664.2"/>
</dbReference>
<name>A0A7N4PMN2_SARHA</name>
<dbReference type="SUPFAM" id="SSF54403">
    <property type="entry name" value="Cystatin/monellin"/>
    <property type="match status" value="3"/>
</dbReference>
<sequence length="467" mass="52209">MKLALALLLVASQLNVLVQSQEKDLSCKDNDVFQAVDTALTTYNTQRSSGSQYVLYRITGASLTNSDEQIFAITYEVREGDCTIQTGKNWKDCGYKKSENQEQGKCAAKVKSENGKTFIVIEQNCNIAPVHEAVVAARGPCHGCFNSISTNSSDLEEILKHAVQHFNEKSNHEHIFALKEVLRASRQVVNGWNYKFQYSIIQTDCLKETDQLNSECQPKPQGEIRICSDSAYEDAHMNISITSQTCNLENELNSSISPELREPLKHSLEKINSETKSNFYFKTLRILKAEPLVGSGTGHTIEFYIKETECSKEKEKYSEYCGFNEFGNVLKCTANVLEEEGTFKPTVLCEEPVQVLMKRPPGFSPFRSSLVELPLESGVPDFDLLGPNPTNPPAEPSTQEEKTGKEDDIEDDDLIPDIIVEPKSSLFPSLPDLPEPKCPGQPWKPVEVTDQGTEEREDDVFNLSDAI</sequence>
<dbReference type="CDD" id="cd00042">
    <property type="entry name" value="CY"/>
    <property type="match status" value="2"/>
</dbReference>
<accession>A0A7N4PMN2</accession>
<keyword evidence="2" id="KW-0789">Thiol protease inhibitor</keyword>
<dbReference type="RefSeq" id="XP_023357161.1">
    <property type="nucleotide sequence ID" value="XM_023501393.2"/>
</dbReference>
<keyword evidence="10" id="KW-1185">Reference proteome</keyword>
<evidence type="ECO:0000259" key="8">
    <source>
        <dbReference type="PROSITE" id="PS51647"/>
    </source>
</evidence>
<keyword evidence="3 7" id="KW-0732">Signal</keyword>
<evidence type="ECO:0000256" key="4">
    <source>
        <dbReference type="ARBA" id="ARBA00023157"/>
    </source>
</evidence>
<reference evidence="9 10" key="1">
    <citation type="journal article" date="2011" name="Proc. Natl. Acad. Sci. U.S.A.">
        <title>Genetic diversity and population structure of the endangered marsupial Sarcophilus harrisii (Tasmanian devil).</title>
        <authorList>
            <person name="Miller W."/>
            <person name="Hayes V.M."/>
            <person name="Ratan A."/>
            <person name="Petersen D.C."/>
            <person name="Wittekindt N.E."/>
            <person name="Miller J."/>
            <person name="Walenz B."/>
            <person name="Knight J."/>
            <person name="Qi J."/>
            <person name="Zhao F."/>
            <person name="Wang Q."/>
            <person name="Bedoya-Reina O.C."/>
            <person name="Katiyar N."/>
            <person name="Tomsho L.P."/>
            <person name="Kasson L.M."/>
            <person name="Hardie R.A."/>
            <person name="Woodbridge P."/>
            <person name="Tindall E.A."/>
            <person name="Bertelsen M.F."/>
            <person name="Dixon D."/>
            <person name="Pyecroft S."/>
            <person name="Helgen K.M."/>
            <person name="Lesk A.M."/>
            <person name="Pringle T.H."/>
            <person name="Patterson N."/>
            <person name="Zhang Y."/>
            <person name="Kreiss A."/>
            <person name="Woods G.M."/>
            <person name="Jones M.E."/>
            <person name="Schuster S.C."/>
        </authorList>
    </citation>
    <scope>NUCLEOTIDE SEQUENCE [LARGE SCALE GENOMIC DNA]</scope>
</reference>
<dbReference type="AlphaFoldDB" id="A0A7N4PMN2"/>
<dbReference type="FunFam" id="3.10.450.10:FF:000002">
    <property type="entry name" value="Kininogen 1"/>
    <property type="match status" value="1"/>
</dbReference>
<keyword evidence="5" id="KW-0325">Glycoprotein</keyword>
<feature type="domain" description="Cystatin kininogen-type" evidence="8">
    <location>
        <begin position="27"/>
        <end position="131"/>
    </location>
</feature>
<dbReference type="CTD" id="3827"/>
<evidence type="ECO:0000256" key="6">
    <source>
        <dbReference type="SAM" id="MobiDB-lite"/>
    </source>
</evidence>
<protein>
    <submittedName>
        <fullName evidence="9">Kininogen 1</fullName>
    </submittedName>
</protein>
<evidence type="ECO:0000313" key="10">
    <source>
        <dbReference type="Proteomes" id="UP000007648"/>
    </source>
</evidence>
<reference evidence="9" key="2">
    <citation type="submission" date="2025-08" db="UniProtKB">
        <authorList>
            <consortium name="Ensembl"/>
        </authorList>
    </citation>
    <scope>IDENTIFICATION</scope>
</reference>
<dbReference type="InterPro" id="IPR027358">
    <property type="entry name" value="Kininogen-type_cystatin_dom"/>
</dbReference>
<feature type="region of interest" description="Disordered" evidence="6">
    <location>
        <begin position="378"/>
        <end position="467"/>
    </location>
</feature>
<dbReference type="PROSITE" id="PS51647">
    <property type="entry name" value="CYSTATIN_KININOGEN"/>
    <property type="match status" value="2"/>
</dbReference>
<organism evidence="9 10">
    <name type="scientific">Sarcophilus harrisii</name>
    <name type="common">Tasmanian devil</name>
    <name type="synonym">Sarcophilus laniarius</name>
    <dbReference type="NCBI Taxonomy" id="9305"/>
    <lineage>
        <taxon>Eukaryota</taxon>
        <taxon>Metazoa</taxon>
        <taxon>Chordata</taxon>
        <taxon>Craniata</taxon>
        <taxon>Vertebrata</taxon>
        <taxon>Euteleostomi</taxon>
        <taxon>Mammalia</taxon>
        <taxon>Metatheria</taxon>
        <taxon>Dasyuromorphia</taxon>
        <taxon>Dasyuridae</taxon>
        <taxon>Sarcophilus</taxon>
    </lineage>
</organism>
<gene>
    <name evidence="9" type="primary">KNG1</name>
</gene>
<dbReference type="SMART" id="SM00043">
    <property type="entry name" value="CY"/>
    <property type="match status" value="3"/>
</dbReference>